<comment type="subcellular location">
    <subcellularLocation>
        <location evidence="1">Nucleus</location>
    </subcellularLocation>
</comment>
<feature type="compositionally biased region" description="Low complexity" evidence="7">
    <location>
        <begin position="505"/>
        <end position="517"/>
    </location>
</feature>
<feature type="region of interest" description="Disordered" evidence="7">
    <location>
        <begin position="440"/>
        <end position="527"/>
    </location>
</feature>
<feature type="compositionally biased region" description="Basic and acidic residues" evidence="7">
    <location>
        <begin position="89"/>
        <end position="108"/>
    </location>
</feature>
<feature type="region of interest" description="Disordered" evidence="7">
    <location>
        <begin position="991"/>
        <end position="1067"/>
    </location>
</feature>
<dbReference type="Pfam" id="PF00575">
    <property type="entry name" value="S1"/>
    <property type="match status" value="1"/>
</dbReference>
<feature type="compositionally biased region" description="Pro residues" evidence="7">
    <location>
        <begin position="361"/>
        <end position="378"/>
    </location>
</feature>
<dbReference type="PANTHER" id="PTHR12709">
    <property type="entry name" value="DNA-DIRECTED RNA POLYMERASE II, III"/>
    <property type="match status" value="1"/>
</dbReference>
<feature type="compositionally biased region" description="Low complexity" evidence="7">
    <location>
        <begin position="183"/>
        <end position="205"/>
    </location>
</feature>
<feature type="coiled-coil region" evidence="6">
    <location>
        <begin position="1229"/>
        <end position="1256"/>
    </location>
</feature>
<feature type="region of interest" description="Disordered" evidence="7">
    <location>
        <begin position="1"/>
        <end position="26"/>
    </location>
</feature>
<evidence type="ECO:0000313" key="10">
    <source>
        <dbReference type="EMBL" id="CAE6489919.1"/>
    </source>
</evidence>
<dbReference type="GO" id="GO:0005665">
    <property type="term" value="C:RNA polymerase II, core complex"/>
    <property type="evidence" value="ECO:0007669"/>
    <property type="project" value="TreeGrafter"/>
</dbReference>
<feature type="region of interest" description="Disordered" evidence="7">
    <location>
        <begin position="1168"/>
        <end position="1219"/>
    </location>
</feature>
<keyword evidence="3" id="KW-0240">DNA-directed RNA polymerase</keyword>
<sequence length="1442" mass="157149">MLRPPFPRFFYNTQTTPTTNEPSLNNNTYVFVQPAPSTNALGLERSNSPHSVDGSTAIRTRNQNRKRRGTENSLPVTLDALEVHADLRKESDKEQEPAPDKQQSEPVKDLPAPVSEPTTPTVAVTPVRKEPKTPAQPKMEPAPDYQVPFPQVQDPTSRAKRSGDWERDQAALRSPTLSAHSNTSGSHTTAPTSASTANTSAGALTIPGAYDSGSASGGSGLETTPTRETVAKAKRGSAGSVSGNSTSAGGGSKNSNPSSQAGFYSQQQLAQHLPPNPSPIHQPYRATPPPPSTGSPQIQSIRPAQGGSSPSQPPRQAYAPPPPPPAMGSGSTSSSTDSFETPSLQTARSYPNTVTTTNSPPTLPDSPSPPELQSPPYVPQLIGAGPTAPTLSTVVNLIQAQPVPISPVHPRPQHRTPASVLGPTKMQESWTAAVPLDDPIDEMPDRNHLRSPRDGAAALRGHRGTGGGSIDFKENNPTAAWAQQQQQQQQQQQPERQGSIRRPKVVTQTSTSSVPQSHPQPPMTRNATMPITTRYETLSPPPIHQQHGGLHLDLHDNQAKAVPEKPQPAPAPPRIQTGRGPSPSPNLRGRQPAPPAPAPAANTPPYSYDDPYRSRSGSHASSFAQQQQQPPRAPPPVQQPQWGARAPGTGIVPFNEDLDHDEHEHEPIPPMHQQQRPVDQAVMDWANHTQSQHPLSHPNQPPVQAAPAPASARGRSRSRGRGDQAQAQPPPMDPATAFQQQHQPQPQQQHRSPEVNGRAGGRSPLPAPSAGHGSGSGSSEAEDLKTPRSPSVPLPGDGGGYGQRGFGGYSNFSVGPPTVNHIHTQDMGYPNGQGQMYPSMGFAQSQYALQQMGAGHQGMGMHQMNGRQMNGRDPHHQQYNYGYPQDLSSSASGSFLDGWNQYPNHIRPSAPVPPTPSTGSGPSVVSGDIRNGQPGHMTRAQTVMYNHHQQQVYQQPYNYAQQYAMDPYRAPSVVSSFMASPFSHNPFLPPVEPQSTQSSPSHQPVGLPYGGKRFGGPRMGTKGSRRRRMMEEYRPESTVPNDTASEAETEAKRVPEAETEFETETEMEEVWLEESDDDELENEFHPTYFVNPAKRKRRFEQKWEQMVKLFREIDRETDATMILAAAPPDQHQTHLLLSRSILRDTNFSHIAQEARSVFSDITVARRHQRSETLRRARQERQRKKASDERLSAVAHLTLATQGGADNVGSGSDETSVPTQQTDQDLRMALDAARVSLQEMRRVYDEMETRHREESNRRKEESLTLEKLLTPATMFFIKELTHRILLHPSYFGPRMTQYLETKLYADVEGTCSGRFGYIIAVLGIVDVGKGMVMSGTGQAEFVTKYRAIVFKPFKGEVVDGVVTNVNKMGFFAEVGPLQVFVSSHLIHPDMKFDPNSNPPSFASDDQIIDKGTHVRLKIVGTRVDATEIFAIGTIKEDSLGVID</sequence>
<comment type="caution">
    <text evidence="10">The sequence shown here is derived from an EMBL/GenBank/DDBJ whole genome shotgun (WGS) entry which is preliminary data.</text>
</comment>
<dbReference type="GO" id="GO:0045948">
    <property type="term" value="P:positive regulation of translational initiation"/>
    <property type="evidence" value="ECO:0007669"/>
    <property type="project" value="TreeGrafter"/>
</dbReference>
<dbReference type="Gene3D" id="2.40.50.140">
    <property type="entry name" value="Nucleic acid-binding proteins"/>
    <property type="match status" value="1"/>
</dbReference>
<dbReference type="InterPro" id="IPR036898">
    <property type="entry name" value="RNA_pol_Rpb7-like_N_sf"/>
</dbReference>
<feature type="compositionally biased region" description="Low complexity" evidence="7">
    <location>
        <begin position="302"/>
        <end position="318"/>
    </location>
</feature>
<feature type="compositionally biased region" description="Pro residues" evidence="7">
    <location>
        <begin position="274"/>
        <end position="293"/>
    </location>
</feature>
<feature type="compositionally biased region" description="Low complexity" evidence="7">
    <location>
        <begin position="327"/>
        <end position="343"/>
    </location>
</feature>
<dbReference type="InterPro" id="IPR003029">
    <property type="entry name" value="S1_domain"/>
</dbReference>
<keyword evidence="5" id="KW-0539">Nucleus</keyword>
<dbReference type="GO" id="GO:0003697">
    <property type="term" value="F:single-stranded DNA binding"/>
    <property type="evidence" value="ECO:0007669"/>
    <property type="project" value="TreeGrafter"/>
</dbReference>
<comment type="similarity">
    <text evidence="2">Belongs to the eukaryotic RPB7/RPC8 RNA polymerase subunit family.</text>
</comment>
<feature type="compositionally biased region" description="Polar residues" evidence="7">
    <location>
        <begin position="11"/>
        <end position="26"/>
    </location>
</feature>
<gene>
    <name evidence="10" type="ORF">RDB_LOCUS146978</name>
</gene>
<evidence type="ECO:0008006" key="12">
    <source>
        <dbReference type="Google" id="ProtNLM"/>
    </source>
</evidence>
<dbReference type="FunFam" id="3.30.1490.120:FF:000001">
    <property type="entry name" value="DNA-directed RNA polymerase II subunit RPB7"/>
    <property type="match status" value="1"/>
</dbReference>
<feature type="compositionally biased region" description="Polar residues" evidence="7">
    <location>
        <begin position="615"/>
        <end position="624"/>
    </location>
</feature>
<organism evidence="10 11">
    <name type="scientific">Rhizoctonia solani</name>
    <dbReference type="NCBI Taxonomy" id="456999"/>
    <lineage>
        <taxon>Eukaryota</taxon>
        <taxon>Fungi</taxon>
        <taxon>Dikarya</taxon>
        <taxon>Basidiomycota</taxon>
        <taxon>Agaricomycotina</taxon>
        <taxon>Agaricomycetes</taxon>
        <taxon>Cantharellales</taxon>
        <taxon>Ceratobasidiaceae</taxon>
        <taxon>Rhizoctonia</taxon>
    </lineage>
</organism>
<dbReference type="InterPro" id="IPR045113">
    <property type="entry name" value="Rpb7-like"/>
</dbReference>
<evidence type="ECO:0000259" key="9">
    <source>
        <dbReference type="Pfam" id="PF03876"/>
    </source>
</evidence>
<reference evidence="10" key="1">
    <citation type="submission" date="2021-01" db="EMBL/GenBank/DDBJ databases">
        <authorList>
            <person name="Kaushik A."/>
        </authorList>
    </citation>
    <scope>NUCLEOTIDE SEQUENCE</scope>
    <source>
        <strain evidence="10">AG1-1A</strain>
    </source>
</reference>
<dbReference type="EMBL" id="CAJMWR010004226">
    <property type="protein sequence ID" value="CAE6489919.1"/>
    <property type="molecule type" value="Genomic_DNA"/>
</dbReference>
<feature type="domain" description="S1 motif" evidence="8">
    <location>
        <begin position="1350"/>
        <end position="1427"/>
    </location>
</feature>
<dbReference type="PANTHER" id="PTHR12709:SF4">
    <property type="entry name" value="DNA-DIRECTED RNA POLYMERASE II SUBUNIT RPB7"/>
    <property type="match status" value="1"/>
</dbReference>
<feature type="compositionally biased region" description="Low complexity" evidence="7">
    <location>
        <begin position="351"/>
        <end position="360"/>
    </location>
</feature>
<feature type="compositionally biased region" description="Low complexity" evidence="7">
    <location>
        <begin position="111"/>
        <end position="126"/>
    </location>
</feature>
<feature type="domain" description="RNA polymerase Rpb7-like N-terminal" evidence="9">
    <location>
        <begin position="1281"/>
        <end position="1336"/>
    </location>
</feature>
<evidence type="ECO:0000256" key="6">
    <source>
        <dbReference type="SAM" id="Coils"/>
    </source>
</evidence>
<evidence type="ECO:0000256" key="4">
    <source>
        <dbReference type="ARBA" id="ARBA00023163"/>
    </source>
</evidence>
<evidence type="ECO:0000256" key="5">
    <source>
        <dbReference type="ARBA" id="ARBA00023242"/>
    </source>
</evidence>
<evidence type="ECO:0000256" key="2">
    <source>
        <dbReference type="ARBA" id="ARBA00009307"/>
    </source>
</evidence>
<feature type="compositionally biased region" description="Polar residues" evidence="7">
    <location>
        <begin position="1208"/>
        <end position="1219"/>
    </location>
</feature>
<feature type="region of interest" description="Disordered" evidence="7">
    <location>
        <begin position="560"/>
        <end position="809"/>
    </location>
</feature>
<feature type="compositionally biased region" description="Polar residues" evidence="7">
    <location>
        <begin position="40"/>
        <end position="61"/>
    </location>
</feature>
<dbReference type="GO" id="GO:0006367">
    <property type="term" value="P:transcription initiation at RNA polymerase II promoter"/>
    <property type="evidence" value="ECO:0007669"/>
    <property type="project" value="TreeGrafter"/>
</dbReference>
<dbReference type="FunFam" id="2.40.50.140:FF:000043">
    <property type="entry name" value="DNA-directed RNA polymerase II subunit RPB7"/>
    <property type="match status" value="1"/>
</dbReference>
<feature type="compositionally biased region" description="Polar residues" evidence="7">
    <location>
        <begin position="239"/>
        <end position="270"/>
    </location>
</feature>
<dbReference type="GO" id="GO:0000932">
    <property type="term" value="C:P-body"/>
    <property type="evidence" value="ECO:0007669"/>
    <property type="project" value="TreeGrafter"/>
</dbReference>
<evidence type="ECO:0000313" key="11">
    <source>
        <dbReference type="Proteomes" id="UP000663840"/>
    </source>
</evidence>
<keyword evidence="4" id="KW-0804">Transcription</keyword>
<feature type="compositionally biased region" description="Low complexity" evidence="7">
    <location>
        <begin position="734"/>
        <end position="750"/>
    </location>
</feature>
<dbReference type="InterPro" id="IPR005576">
    <property type="entry name" value="Rpb7-like_N"/>
</dbReference>
<feature type="compositionally biased region" description="Acidic residues" evidence="7">
    <location>
        <begin position="1057"/>
        <end position="1067"/>
    </location>
</feature>
<feature type="compositionally biased region" description="Low complexity" evidence="7">
    <location>
        <begin position="483"/>
        <end position="493"/>
    </location>
</feature>
<protein>
    <recommendedName>
        <fullName evidence="12">DNA-directed RNA polymerase II subunit RPB7</fullName>
    </recommendedName>
</protein>
<dbReference type="CDD" id="cd04462">
    <property type="entry name" value="S1_RNAPII_Rpb7"/>
    <property type="match status" value="1"/>
</dbReference>
<dbReference type="Proteomes" id="UP000663840">
    <property type="component" value="Unassembled WGS sequence"/>
</dbReference>
<evidence type="ECO:0000256" key="3">
    <source>
        <dbReference type="ARBA" id="ARBA00022478"/>
    </source>
</evidence>
<evidence type="ECO:0000256" key="1">
    <source>
        <dbReference type="ARBA" id="ARBA00004123"/>
    </source>
</evidence>
<dbReference type="GO" id="GO:0031369">
    <property type="term" value="F:translation initiation factor binding"/>
    <property type="evidence" value="ECO:0007669"/>
    <property type="project" value="TreeGrafter"/>
</dbReference>
<feature type="compositionally biased region" description="Polar residues" evidence="7">
    <location>
        <begin position="687"/>
        <end position="698"/>
    </location>
</feature>
<feature type="compositionally biased region" description="Basic and acidic residues" evidence="7">
    <location>
        <begin position="161"/>
        <end position="170"/>
    </location>
</feature>
<keyword evidence="6" id="KW-0175">Coiled coil</keyword>
<dbReference type="Pfam" id="PF03876">
    <property type="entry name" value="SHS2_Rpb7-N"/>
    <property type="match status" value="1"/>
</dbReference>
<accession>A0A8H3CR85</accession>
<dbReference type="CDD" id="cd04329">
    <property type="entry name" value="RNAP_II_Rpb7_N"/>
    <property type="match status" value="1"/>
</dbReference>
<dbReference type="InterPro" id="IPR012340">
    <property type="entry name" value="NA-bd_OB-fold"/>
</dbReference>
<proteinExistence type="inferred from homology"/>
<dbReference type="SUPFAM" id="SSF50249">
    <property type="entry name" value="Nucleic acid-binding proteins"/>
    <property type="match status" value="1"/>
</dbReference>
<feature type="compositionally biased region" description="Gly residues" evidence="7">
    <location>
        <begin position="1008"/>
        <end position="1018"/>
    </location>
</feature>
<feature type="compositionally biased region" description="Basic and acidic residues" evidence="7">
    <location>
        <begin position="443"/>
        <end position="453"/>
    </location>
</feature>
<feature type="compositionally biased region" description="Gly residues" evidence="7">
    <location>
        <begin position="796"/>
        <end position="808"/>
    </location>
</feature>
<feature type="region of interest" description="Disordered" evidence="7">
    <location>
        <begin position="905"/>
        <end position="932"/>
    </location>
</feature>
<feature type="compositionally biased region" description="Low complexity" evidence="7">
    <location>
        <begin position="917"/>
        <end position="927"/>
    </location>
</feature>
<dbReference type="SUPFAM" id="SSF88798">
    <property type="entry name" value="N-terminal, heterodimerisation domain of RBP7 (RpoE)"/>
    <property type="match status" value="1"/>
</dbReference>
<evidence type="ECO:0000256" key="7">
    <source>
        <dbReference type="SAM" id="MobiDB-lite"/>
    </source>
</evidence>
<name>A0A8H3CR85_9AGAM</name>
<dbReference type="GO" id="GO:0060213">
    <property type="term" value="P:positive regulation of nuclear-transcribed mRNA poly(A) tail shortening"/>
    <property type="evidence" value="ECO:0007669"/>
    <property type="project" value="TreeGrafter"/>
</dbReference>
<feature type="compositionally biased region" description="Basic and acidic residues" evidence="7">
    <location>
        <begin position="1169"/>
        <end position="1190"/>
    </location>
</feature>
<feature type="region of interest" description="Disordered" evidence="7">
    <location>
        <begin position="89"/>
        <end position="385"/>
    </location>
</feature>
<feature type="region of interest" description="Disordered" evidence="7">
    <location>
        <begin position="40"/>
        <end position="77"/>
    </location>
</feature>
<feature type="compositionally biased region" description="Low complexity" evidence="7">
    <location>
        <begin position="993"/>
        <end position="1004"/>
    </location>
</feature>
<dbReference type="Gene3D" id="3.30.1490.120">
    <property type="entry name" value="RNA polymerase Rpb7-like, N-terminal domain"/>
    <property type="match status" value="1"/>
</dbReference>
<dbReference type="GO" id="GO:0003727">
    <property type="term" value="F:single-stranded RNA binding"/>
    <property type="evidence" value="ECO:0007669"/>
    <property type="project" value="TreeGrafter"/>
</dbReference>
<evidence type="ECO:0000259" key="8">
    <source>
        <dbReference type="Pfam" id="PF00575"/>
    </source>
</evidence>